<feature type="non-terminal residue" evidence="1">
    <location>
        <position position="250"/>
    </location>
</feature>
<name>A0AAV2QFZ5_MEGNR</name>
<dbReference type="AlphaFoldDB" id="A0AAV2QFZ5"/>
<accession>A0AAV2QFZ5</accession>
<protein>
    <submittedName>
        <fullName evidence="1">Uncharacterized protein</fullName>
    </submittedName>
</protein>
<dbReference type="Proteomes" id="UP001497623">
    <property type="component" value="Unassembled WGS sequence"/>
</dbReference>
<organism evidence="1 2">
    <name type="scientific">Meganyctiphanes norvegica</name>
    <name type="common">Northern krill</name>
    <name type="synonym">Thysanopoda norvegica</name>
    <dbReference type="NCBI Taxonomy" id="48144"/>
    <lineage>
        <taxon>Eukaryota</taxon>
        <taxon>Metazoa</taxon>
        <taxon>Ecdysozoa</taxon>
        <taxon>Arthropoda</taxon>
        <taxon>Crustacea</taxon>
        <taxon>Multicrustacea</taxon>
        <taxon>Malacostraca</taxon>
        <taxon>Eumalacostraca</taxon>
        <taxon>Eucarida</taxon>
        <taxon>Euphausiacea</taxon>
        <taxon>Euphausiidae</taxon>
        <taxon>Meganyctiphanes</taxon>
    </lineage>
</organism>
<dbReference type="EMBL" id="CAXKWB010005819">
    <property type="protein sequence ID" value="CAL4080004.1"/>
    <property type="molecule type" value="Genomic_DNA"/>
</dbReference>
<keyword evidence="2" id="KW-1185">Reference proteome</keyword>
<proteinExistence type="predicted"/>
<gene>
    <name evidence="1" type="ORF">MNOR_LOCUS11170</name>
</gene>
<evidence type="ECO:0000313" key="2">
    <source>
        <dbReference type="Proteomes" id="UP001497623"/>
    </source>
</evidence>
<comment type="caution">
    <text evidence="1">The sequence shown here is derived from an EMBL/GenBank/DDBJ whole genome shotgun (WGS) entry which is preliminary data.</text>
</comment>
<reference evidence="1 2" key="1">
    <citation type="submission" date="2024-05" db="EMBL/GenBank/DDBJ databases">
        <authorList>
            <person name="Wallberg A."/>
        </authorList>
    </citation>
    <scope>NUCLEOTIDE SEQUENCE [LARGE SCALE GENOMIC DNA]</scope>
</reference>
<sequence>VPFSDSFPWVREYYYKSHSVLMERFSLRDQKMHFPYPLPPSIKTVFTLLNQSMKLCLVHYQKGIVNKGVTSQKFEKSVENKERNPNIYTESNANLNLSLVEAMLTNPEESRIVAAPIISPKPFQVYLVRLPDEKKSKVLDNYRWTDKGVKRWPAFSQGPTRLLCYHSPQKMNKTAMCTAMMRHEFRLANDETSRLRVVHYMPAREFREYVVIDNAAKQMQIATETSRLVWGANLEVETEPPLMYISYKAG</sequence>
<feature type="non-terminal residue" evidence="1">
    <location>
        <position position="1"/>
    </location>
</feature>
<evidence type="ECO:0000313" key="1">
    <source>
        <dbReference type="EMBL" id="CAL4080004.1"/>
    </source>
</evidence>